<organism evidence="2 3">
    <name type="scientific">Cucurbita argyrosperma subsp. sororia</name>
    <dbReference type="NCBI Taxonomy" id="37648"/>
    <lineage>
        <taxon>Eukaryota</taxon>
        <taxon>Viridiplantae</taxon>
        <taxon>Streptophyta</taxon>
        <taxon>Embryophyta</taxon>
        <taxon>Tracheophyta</taxon>
        <taxon>Spermatophyta</taxon>
        <taxon>Magnoliopsida</taxon>
        <taxon>eudicotyledons</taxon>
        <taxon>Gunneridae</taxon>
        <taxon>Pentapetalae</taxon>
        <taxon>rosids</taxon>
        <taxon>fabids</taxon>
        <taxon>Cucurbitales</taxon>
        <taxon>Cucurbitaceae</taxon>
        <taxon>Cucurbiteae</taxon>
        <taxon>Cucurbita</taxon>
    </lineage>
</organism>
<evidence type="ECO:0000313" key="3">
    <source>
        <dbReference type="Proteomes" id="UP000685013"/>
    </source>
</evidence>
<sequence>MHNVSWEITRVHDGGVPAVTGGSGRRTPCEGTRVHGSGIVEQSETGERLTTMQKQPANPTATPAGSYTCCSFFLLTMIQDRSRLRRRLILRHPDSGGGRK</sequence>
<name>A0AAV6MK55_9ROSI</name>
<reference evidence="2 3" key="1">
    <citation type="journal article" date="2021" name="Hortic Res">
        <title>The domestication of Cucurbita argyrosperma as revealed by the genome of its wild relative.</title>
        <authorList>
            <person name="Barrera-Redondo J."/>
            <person name="Sanchez-de la Vega G."/>
            <person name="Aguirre-Liguori J.A."/>
            <person name="Castellanos-Morales G."/>
            <person name="Gutierrez-Guerrero Y.T."/>
            <person name="Aguirre-Dugua X."/>
            <person name="Aguirre-Planter E."/>
            <person name="Tenaillon M.I."/>
            <person name="Lira-Saade R."/>
            <person name="Eguiarte L.E."/>
        </authorList>
    </citation>
    <scope>NUCLEOTIDE SEQUENCE [LARGE SCALE GENOMIC DNA]</scope>
    <source>
        <strain evidence="2">JBR-2021</strain>
    </source>
</reference>
<accession>A0AAV6MK55</accession>
<proteinExistence type="predicted"/>
<evidence type="ECO:0000256" key="1">
    <source>
        <dbReference type="SAM" id="MobiDB-lite"/>
    </source>
</evidence>
<dbReference type="AlphaFoldDB" id="A0AAV6MK55"/>
<keyword evidence="3" id="KW-1185">Reference proteome</keyword>
<protein>
    <submittedName>
        <fullName evidence="2">Uncharacterized protein</fullName>
    </submittedName>
</protein>
<dbReference type="EMBL" id="JAGKQH010000014">
    <property type="protein sequence ID" value="KAG6582067.1"/>
    <property type="molecule type" value="Genomic_DNA"/>
</dbReference>
<comment type="caution">
    <text evidence="2">The sequence shown here is derived from an EMBL/GenBank/DDBJ whole genome shotgun (WGS) entry which is preliminary data.</text>
</comment>
<dbReference type="Proteomes" id="UP000685013">
    <property type="component" value="Chromosome 14"/>
</dbReference>
<feature type="non-terminal residue" evidence="2">
    <location>
        <position position="1"/>
    </location>
</feature>
<feature type="region of interest" description="Disordered" evidence="1">
    <location>
        <begin position="1"/>
        <end position="34"/>
    </location>
</feature>
<evidence type="ECO:0000313" key="2">
    <source>
        <dbReference type="EMBL" id="KAG6582067.1"/>
    </source>
</evidence>
<gene>
    <name evidence="2" type="ORF">SDJN03_22069</name>
</gene>